<evidence type="ECO:0000256" key="3">
    <source>
        <dbReference type="ARBA" id="ARBA00023125"/>
    </source>
</evidence>
<reference evidence="7" key="1">
    <citation type="submission" date="2016-10" db="EMBL/GenBank/DDBJ databases">
        <authorList>
            <person name="Wibberg D."/>
        </authorList>
    </citation>
    <scope>NUCLEOTIDE SEQUENCE [LARGE SCALE GENOMIC DNA]</scope>
</reference>
<evidence type="ECO:0000313" key="6">
    <source>
        <dbReference type="EMBL" id="SCX27885.1"/>
    </source>
</evidence>
<dbReference type="AlphaFoldDB" id="A0A1R3U230"/>
<dbReference type="InterPro" id="IPR000847">
    <property type="entry name" value="LysR_HTH_N"/>
</dbReference>
<dbReference type="InterPro" id="IPR050176">
    <property type="entry name" value="LTTR"/>
</dbReference>
<dbReference type="PROSITE" id="PS50931">
    <property type="entry name" value="HTH_LYSR"/>
    <property type="match status" value="1"/>
</dbReference>
<dbReference type="SUPFAM" id="SSF46785">
    <property type="entry name" value="Winged helix' DNA-binding domain"/>
    <property type="match status" value="1"/>
</dbReference>
<dbReference type="PANTHER" id="PTHR30579">
    <property type="entry name" value="TRANSCRIPTIONAL REGULATOR"/>
    <property type="match status" value="1"/>
</dbReference>
<keyword evidence="4" id="KW-0804">Transcription</keyword>
<dbReference type="InterPro" id="IPR036388">
    <property type="entry name" value="WH-like_DNA-bd_sf"/>
</dbReference>
<dbReference type="Proteomes" id="UP000187891">
    <property type="component" value="Unassembled WGS sequence"/>
</dbReference>
<dbReference type="InterPro" id="IPR036390">
    <property type="entry name" value="WH_DNA-bd_sf"/>
</dbReference>
<dbReference type="GO" id="GO:0003700">
    <property type="term" value="F:DNA-binding transcription factor activity"/>
    <property type="evidence" value="ECO:0007669"/>
    <property type="project" value="InterPro"/>
</dbReference>
<feature type="domain" description="HTH lysR-type" evidence="5">
    <location>
        <begin position="4"/>
        <end position="61"/>
    </location>
</feature>
<evidence type="ECO:0000256" key="4">
    <source>
        <dbReference type="ARBA" id="ARBA00023163"/>
    </source>
</evidence>
<evidence type="ECO:0000313" key="7">
    <source>
        <dbReference type="Proteomes" id="UP000187891"/>
    </source>
</evidence>
<organism evidence="6 7">
    <name type="scientific">Agrobacterium rosae</name>
    <dbReference type="NCBI Taxonomy" id="1972867"/>
    <lineage>
        <taxon>Bacteria</taxon>
        <taxon>Pseudomonadati</taxon>
        <taxon>Pseudomonadota</taxon>
        <taxon>Alphaproteobacteria</taxon>
        <taxon>Hyphomicrobiales</taxon>
        <taxon>Rhizobiaceae</taxon>
        <taxon>Rhizobium/Agrobacterium group</taxon>
        <taxon>Agrobacterium</taxon>
    </lineage>
</organism>
<dbReference type="EMBL" id="FMUE01000007">
    <property type="protein sequence ID" value="SCX27885.1"/>
    <property type="molecule type" value="Genomic_DNA"/>
</dbReference>
<comment type="similarity">
    <text evidence="1">Belongs to the LysR transcriptional regulatory family.</text>
</comment>
<proteinExistence type="inferred from homology"/>
<keyword evidence="3" id="KW-0238">DNA-binding</keyword>
<sequence>MNDVNWDDLKLFHIVASQGGLAGAASSTGISAPTIGRRMLLLERSMGRTLFIRSPQGYRLAPDGVTLFERVQSMQKMALDISQWHGDAFSLPIVSVASNIWLMGFVADNAAALRGPQDAFRLCCKRIGDDEDLTFRRGMVAIFDTAPKNGNFAVRKSVTMTYHPYRSANLSTRNDTPWISIGTEVAISDAEKWVFRNHEAMIHTWTNAPELLPKLIVSGAGLGILPSFLGDAMPGLVRYGEAIEELSHPLWLAVNDDDRHAPEMRLLIDRLAALLKRNEALFGGTSDVREDRSESSVIPFHRS</sequence>
<dbReference type="GO" id="GO:0003677">
    <property type="term" value="F:DNA binding"/>
    <property type="evidence" value="ECO:0007669"/>
    <property type="project" value="UniProtKB-KW"/>
</dbReference>
<dbReference type="STRING" id="1907666.DSM25559_3079"/>
<dbReference type="PANTHER" id="PTHR30579:SF3">
    <property type="entry name" value="TRANSCRIPTIONAL REGULATORY PROTEIN"/>
    <property type="match status" value="1"/>
</dbReference>
<evidence type="ECO:0000256" key="1">
    <source>
        <dbReference type="ARBA" id="ARBA00009437"/>
    </source>
</evidence>
<dbReference type="RefSeq" id="WP_077120877.1">
    <property type="nucleotide sequence ID" value="NZ_FMUE01000007.1"/>
</dbReference>
<dbReference type="Pfam" id="PF00126">
    <property type="entry name" value="HTH_1"/>
    <property type="match status" value="1"/>
</dbReference>
<keyword evidence="2" id="KW-0805">Transcription regulation</keyword>
<dbReference type="Gene3D" id="1.10.10.10">
    <property type="entry name" value="Winged helix-like DNA-binding domain superfamily/Winged helix DNA-binding domain"/>
    <property type="match status" value="1"/>
</dbReference>
<evidence type="ECO:0000259" key="5">
    <source>
        <dbReference type="PROSITE" id="PS50931"/>
    </source>
</evidence>
<gene>
    <name evidence="6" type="ORF">DSM25559_3079</name>
</gene>
<dbReference type="SUPFAM" id="SSF53850">
    <property type="entry name" value="Periplasmic binding protein-like II"/>
    <property type="match status" value="1"/>
</dbReference>
<protein>
    <submittedName>
        <fullName evidence="6">Aminoethylphosphonate catabolism associated LysR family transcriptional regulator</fullName>
    </submittedName>
</protein>
<name>A0A1R3U230_9HYPH</name>
<evidence type="ECO:0000256" key="2">
    <source>
        <dbReference type="ARBA" id="ARBA00023015"/>
    </source>
</evidence>
<accession>A0A1R3U230</accession>